<dbReference type="PANTHER" id="PTHR33744">
    <property type="entry name" value="CARBOHYDRATE DIACID REGULATOR"/>
    <property type="match status" value="1"/>
</dbReference>
<protein>
    <submittedName>
        <fullName evidence="4">PucR family transcriptional regulator ligand-binding domain-containing protein</fullName>
    </submittedName>
</protein>
<dbReference type="RefSeq" id="WP_216438186.1">
    <property type="nucleotide sequence ID" value="NZ_JAHLQF010000001.1"/>
</dbReference>
<dbReference type="Pfam" id="PF07905">
    <property type="entry name" value="PucR"/>
    <property type="match status" value="1"/>
</dbReference>
<organism evidence="4 5">
    <name type="scientific">Clostridium mobile</name>
    <dbReference type="NCBI Taxonomy" id="2841512"/>
    <lineage>
        <taxon>Bacteria</taxon>
        <taxon>Bacillati</taxon>
        <taxon>Bacillota</taxon>
        <taxon>Clostridia</taxon>
        <taxon>Eubacteriales</taxon>
        <taxon>Clostridiaceae</taxon>
        <taxon>Clostridium</taxon>
    </lineage>
</organism>
<evidence type="ECO:0000259" key="2">
    <source>
        <dbReference type="Pfam" id="PF13556"/>
    </source>
</evidence>
<dbReference type="Proteomes" id="UP000726170">
    <property type="component" value="Unassembled WGS sequence"/>
</dbReference>
<dbReference type="InterPro" id="IPR025736">
    <property type="entry name" value="PucR_C-HTH_dom"/>
</dbReference>
<sequence>MNLEEFVISLKEKGFVVLAGTKGLKKSVASINMMENPDTLKWVKPGEILLTTGYFMKDDEDIQLNFIRELSEIGAAGIGIKKNRYILKLYEKVLEEADDLALPIIEIPYEFSLADVSSMFYKELYERQSQRLRRSFDIHEEFMNIVIRGGSINELTDELGNVIDNPVLVTDEHGKIISNKNFQDTKYYIKELFINVNNEFVLNTEFIKKYYKDDELPKEAIKFISTIGDKEVSFRIKPIVSDKEIHGYIIVPEINRKMIELDYIAIERALIIIMLERMKEKAVDEAKHLMRRDFFDELIEGKIPSEDEMENLAMMYGLTPLYKYSCMVLELKDLHNIKGNYLEINLIRQLKDDLIKTIDEISLKEKINTISITRSAYVIAFVPIKNSENPKDIRDFMVTLGKDIIEEFLRKYNNYNITIGIGRAYKIVNLSKSFKEAMESNKMIGKLNNKGKVVHFDDFMIYHLLNSTGNTDLLKEFYNSSIRRLAEYDEENKTNLIETLEIYFKCKGNMSEAAKSMYIHRNTLLYRLDKIKEILNTDLENGDENLEFQLGIHIMKLLFVYNGETM</sequence>
<dbReference type="InterPro" id="IPR041522">
    <property type="entry name" value="CdaR_GGDEF"/>
</dbReference>
<evidence type="ECO:0000313" key="4">
    <source>
        <dbReference type="EMBL" id="MBU5483815.1"/>
    </source>
</evidence>
<feature type="domain" description="CdaR GGDEF-like" evidence="3">
    <location>
        <begin position="302"/>
        <end position="438"/>
    </location>
</feature>
<gene>
    <name evidence="4" type="ORF">KQI86_05685</name>
</gene>
<dbReference type="EMBL" id="JAHLQF010000001">
    <property type="protein sequence ID" value="MBU5483815.1"/>
    <property type="molecule type" value="Genomic_DNA"/>
</dbReference>
<dbReference type="PANTHER" id="PTHR33744:SF1">
    <property type="entry name" value="DNA-BINDING TRANSCRIPTIONAL ACTIVATOR ADER"/>
    <property type="match status" value="1"/>
</dbReference>
<dbReference type="InterPro" id="IPR012914">
    <property type="entry name" value="PucR_dom"/>
</dbReference>
<dbReference type="Pfam" id="PF13556">
    <property type="entry name" value="HTH_30"/>
    <property type="match status" value="1"/>
</dbReference>
<keyword evidence="5" id="KW-1185">Reference proteome</keyword>
<evidence type="ECO:0000259" key="1">
    <source>
        <dbReference type="Pfam" id="PF07905"/>
    </source>
</evidence>
<reference evidence="4 5" key="1">
    <citation type="submission" date="2021-06" db="EMBL/GenBank/DDBJ databases">
        <authorList>
            <person name="Sun Q."/>
            <person name="Li D."/>
        </authorList>
    </citation>
    <scope>NUCLEOTIDE SEQUENCE [LARGE SCALE GENOMIC DNA]</scope>
    <source>
        <strain evidence="4 5">MSJ-11</strain>
    </source>
</reference>
<feature type="domain" description="PucR C-terminal helix-turn-helix" evidence="2">
    <location>
        <begin position="496"/>
        <end position="553"/>
    </location>
</feature>
<proteinExistence type="predicted"/>
<evidence type="ECO:0000313" key="5">
    <source>
        <dbReference type="Proteomes" id="UP000726170"/>
    </source>
</evidence>
<dbReference type="Pfam" id="PF17853">
    <property type="entry name" value="GGDEF_2"/>
    <property type="match status" value="1"/>
</dbReference>
<comment type="caution">
    <text evidence="4">The sequence shown here is derived from an EMBL/GenBank/DDBJ whole genome shotgun (WGS) entry which is preliminary data.</text>
</comment>
<accession>A0ABS6EFN1</accession>
<feature type="domain" description="Purine catabolism PurC-like" evidence="1">
    <location>
        <begin position="14"/>
        <end position="121"/>
    </location>
</feature>
<dbReference type="InterPro" id="IPR051448">
    <property type="entry name" value="CdaR-like_regulators"/>
</dbReference>
<name>A0ABS6EFN1_9CLOT</name>
<evidence type="ECO:0000259" key="3">
    <source>
        <dbReference type="Pfam" id="PF17853"/>
    </source>
</evidence>